<dbReference type="EMBL" id="JAIWYP010000002">
    <property type="protein sequence ID" value="KAH3870746.1"/>
    <property type="molecule type" value="Genomic_DNA"/>
</dbReference>
<keyword evidence="2" id="KW-1185">Reference proteome</keyword>
<comment type="caution">
    <text evidence="1">The sequence shown here is derived from an EMBL/GenBank/DDBJ whole genome shotgun (WGS) entry which is preliminary data.</text>
</comment>
<accession>A0A9D4M988</accession>
<sequence>MTKHLRTCHRLPHWLILKHDSAFEDLFHWALPSSESSLRFGHKFLGLSFRSD</sequence>
<dbReference type="AlphaFoldDB" id="A0A9D4M988"/>
<gene>
    <name evidence="1" type="ORF">DPMN_033936</name>
</gene>
<organism evidence="1 2">
    <name type="scientific">Dreissena polymorpha</name>
    <name type="common">Zebra mussel</name>
    <name type="synonym">Mytilus polymorpha</name>
    <dbReference type="NCBI Taxonomy" id="45954"/>
    <lineage>
        <taxon>Eukaryota</taxon>
        <taxon>Metazoa</taxon>
        <taxon>Spiralia</taxon>
        <taxon>Lophotrochozoa</taxon>
        <taxon>Mollusca</taxon>
        <taxon>Bivalvia</taxon>
        <taxon>Autobranchia</taxon>
        <taxon>Heteroconchia</taxon>
        <taxon>Euheterodonta</taxon>
        <taxon>Imparidentia</taxon>
        <taxon>Neoheterodontei</taxon>
        <taxon>Myida</taxon>
        <taxon>Dreissenoidea</taxon>
        <taxon>Dreissenidae</taxon>
        <taxon>Dreissena</taxon>
    </lineage>
</organism>
<reference evidence="1" key="2">
    <citation type="submission" date="2020-11" db="EMBL/GenBank/DDBJ databases">
        <authorList>
            <person name="McCartney M.A."/>
            <person name="Auch B."/>
            <person name="Kono T."/>
            <person name="Mallez S."/>
            <person name="Becker A."/>
            <person name="Gohl D.M."/>
            <person name="Silverstein K.A.T."/>
            <person name="Koren S."/>
            <person name="Bechman K.B."/>
            <person name="Herman A."/>
            <person name="Abrahante J.E."/>
            <person name="Garbe J."/>
        </authorList>
    </citation>
    <scope>NUCLEOTIDE SEQUENCE</scope>
    <source>
        <strain evidence="1">Duluth1</strain>
        <tissue evidence="1">Whole animal</tissue>
    </source>
</reference>
<reference evidence="1" key="1">
    <citation type="journal article" date="2019" name="bioRxiv">
        <title>The Genome of the Zebra Mussel, Dreissena polymorpha: A Resource for Invasive Species Research.</title>
        <authorList>
            <person name="McCartney M.A."/>
            <person name="Auch B."/>
            <person name="Kono T."/>
            <person name="Mallez S."/>
            <person name="Zhang Y."/>
            <person name="Obille A."/>
            <person name="Becker A."/>
            <person name="Abrahante J.E."/>
            <person name="Garbe J."/>
            <person name="Badalamenti J.P."/>
            <person name="Herman A."/>
            <person name="Mangelson H."/>
            <person name="Liachko I."/>
            <person name="Sullivan S."/>
            <person name="Sone E.D."/>
            <person name="Koren S."/>
            <person name="Silverstein K.A.T."/>
            <person name="Beckman K.B."/>
            <person name="Gohl D.M."/>
        </authorList>
    </citation>
    <scope>NUCLEOTIDE SEQUENCE</scope>
    <source>
        <strain evidence="1">Duluth1</strain>
        <tissue evidence="1">Whole animal</tissue>
    </source>
</reference>
<protein>
    <submittedName>
        <fullName evidence="1">Uncharacterized protein</fullName>
    </submittedName>
</protein>
<evidence type="ECO:0000313" key="1">
    <source>
        <dbReference type="EMBL" id="KAH3870746.1"/>
    </source>
</evidence>
<dbReference type="Proteomes" id="UP000828390">
    <property type="component" value="Unassembled WGS sequence"/>
</dbReference>
<name>A0A9D4M988_DREPO</name>
<proteinExistence type="predicted"/>
<evidence type="ECO:0000313" key="2">
    <source>
        <dbReference type="Proteomes" id="UP000828390"/>
    </source>
</evidence>